<feature type="domain" description="N-acetyltransferase" evidence="1">
    <location>
        <begin position="4"/>
        <end position="155"/>
    </location>
</feature>
<name>A0A919X5W3_9BACI</name>
<dbReference type="GO" id="GO:0016747">
    <property type="term" value="F:acyltransferase activity, transferring groups other than amino-acyl groups"/>
    <property type="evidence" value="ECO:0007669"/>
    <property type="project" value="InterPro"/>
</dbReference>
<dbReference type="CDD" id="cd04301">
    <property type="entry name" value="NAT_SF"/>
    <property type="match status" value="1"/>
</dbReference>
<dbReference type="Pfam" id="PF00583">
    <property type="entry name" value="Acetyltransf_1"/>
    <property type="match status" value="1"/>
</dbReference>
<accession>A0A919X5W3</accession>
<dbReference type="InterPro" id="IPR000182">
    <property type="entry name" value="GNAT_dom"/>
</dbReference>
<dbReference type="InterPro" id="IPR016181">
    <property type="entry name" value="Acyl_CoA_acyltransferase"/>
</dbReference>
<comment type="caution">
    <text evidence="2">The sequence shown here is derived from an EMBL/GenBank/DDBJ whole genome shotgun (WGS) entry which is preliminary data.</text>
</comment>
<dbReference type="EMBL" id="BORP01000001">
    <property type="protein sequence ID" value="GIO26314.1"/>
    <property type="molecule type" value="Genomic_DNA"/>
</dbReference>
<dbReference type="Proteomes" id="UP000676917">
    <property type="component" value="Unassembled WGS sequence"/>
</dbReference>
<organism evidence="2 3">
    <name type="scientific">Ornithinibacillus bavariensis</name>
    <dbReference type="NCBI Taxonomy" id="545502"/>
    <lineage>
        <taxon>Bacteria</taxon>
        <taxon>Bacillati</taxon>
        <taxon>Bacillota</taxon>
        <taxon>Bacilli</taxon>
        <taxon>Bacillales</taxon>
        <taxon>Bacillaceae</taxon>
        <taxon>Ornithinibacillus</taxon>
    </lineage>
</organism>
<dbReference type="PROSITE" id="PS51186">
    <property type="entry name" value="GNAT"/>
    <property type="match status" value="1"/>
</dbReference>
<dbReference type="RefSeq" id="WP_212919791.1">
    <property type="nucleotide sequence ID" value="NZ_BORP01000001.1"/>
</dbReference>
<evidence type="ECO:0000313" key="3">
    <source>
        <dbReference type="Proteomes" id="UP000676917"/>
    </source>
</evidence>
<dbReference type="AlphaFoldDB" id="A0A919X5W3"/>
<sequence>MSEICIRLITSDNWREALELSIHDAQQRFVASVNPPVAIALAKAYIRPGGKMVEPYGIYNQNKMVGFFNLHYTPDSKDDYWLFHFFIDKRFQRRGLGRKALNELIRHIKNSNPSCNRLNLTVHPENEAGRLFYLKYGFSDDNKMTFDEPTFSILL</sequence>
<reference evidence="2" key="1">
    <citation type="submission" date="2021-03" db="EMBL/GenBank/DDBJ databases">
        <title>Antimicrobial resistance genes in bacteria isolated from Japanese honey, and their potential for conferring macrolide and lincosamide resistance in the American foulbrood pathogen Paenibacillus larvae.</title>
        <authorList>
            <person name="Okamoto M."/>
            <person name="Kumagai M."/>
            <person name="Kanamori H."/>
            <person name="Takamatsu D."/>
        </authorList>
    </citation>
    <scope>NUCLEOTIDE SEQUENCE</scope>
    <source>
        <strain evidence="2">J43TS3</strain>
    </source>
</reference>
<dbReference type="Gene3D" id="3.40.630.30">
    <property type="match status" value="1"/>
</dbReference>
<evidence type="ECO:0000313" key="2">
    <source>
        <dbReference type="EMBL" id="GIO26314.1"/>
    </source>
</evidence>
<dbReference type="SUPFAM" id="SSF55729">
    <property type="entry name" value="Acyl-CoA N-acyltransferases (Nat)"/>
    <property type="match status" value="1"/>
</dbReference>
<gene>
    <name evidence="2" type="ORF">J43TS3_09250</name>
</gene>
<keyword evidence="3" id="KW-1185">Reference proteome</keyword>
<evidence type="ECO:0000259" key="1">
    <source>
        <dbReference type="PROSITE" id="PS51186"/>
    </source>
</evidence>
<protein>
    <recommendedName>
        <fullName evidence="1">N-acetyltransferase domain-containing protein</fullName>
    </recommendedName>
</protein>
<proteinExistence type="predicted"/>